<dbReference type="STRING" id="632292.Calhy_0736"/>
<reference key="1">
    <citation type="submission" date="2010-09" db="EMBL/GenBank/DDBJ databases">
        <title>Complete sequence of Caldicellulosiruptor hydrothermalis 108.</title>
        <authorList>
            <consortium name="US DOE Joint Genome Institute"/>
            <person name="Lucas S."/>
            <person name="Copeland A."/>
            <person name="Lapidus A."/>
            <person name="Cheng J.-F."/>
            <person name="Bruce D."/>
            <person name="Goodwin L."/>
            <person name="Pitluck S."/>
            <person name="Davenport K."/>
            <person name="Detter J.C."/>
            <person name="Han C."/>
            <person name="Tapia R."/>
            <person name="Land M."/>
            <person name="Hauser L."/>
            <person name="Chang Y.-J."/>
            <person name="Jeffries C."/>
            <person name="Kyrpides N."/>
            <person name="Ivanova N."/>
            <person name="Mikhailova N."/>
            <person name="Blumer-Schuette S.E."/>
            <person name="Kelly R.M."/>
            <person name="Woyke T."/>
        </authorList>
    </citation>
    <scope>NUCLEOTIDE SEQUENCE</scope>
    <source>
        <strain>108</strain>
    </source>
</reference>
<feature type="transmembrane region" description="Helical" evidence="1">
    <location>
        <begin position="6"/>
        <end position="25"/>
    </location>
</feature>
<evidence type="ECO:0000313" key="2">
    <source>
        <dbReference type="EMBL" id="ADQ06473.1"/>
    </source>
</evidence>
<evidence type="ECO:0000256" key="1">
    <source>
        <dbReference type="SAM" id="Phobius"/>
    </source>
</evidence>
<keyword evidence="1" id="KW-0472">Membrane</keyword>
<dbReference type="KEGG" id="chd:Calhy_0736"/>
<keyword evidence="3" id="KW-1185">Reference proteome</keyword>
<reference evidence="2 3" key="2">
    <citation type="journal article" date="2011" name="J. Bacteriol.">
        <title>Complete genome sequences for the anaerobic, extremely thermophilic plant biomass-degrading bacteria Caldicellulosiruptor hydrothermalis, Caldicellulosiruptor kristjanssonii, Caldicellulosiruptor kronotskyensis, Caldicellulosiruptor owensenis, and Caldicellulosiruptor lactoaceticus.</title>
        <authorList>
            <person name="Blumer-Schuette S.E."/>
            <person name="Ozdemir I."/>
            <person name="Mistry D."/>
            <person name="Lucas S."/>
            <person name="Lapidus A."/>
            <person name="Cheng J.F."/>
            <person name="Goodwin L.A."/>
            <person name="Pitluck S."/>
            <person name="Land M.L."/>
            <person name="Hauser L.J."/>
            <person name="Woyke T."/>
            <person name="Mikhailova N."/>
            <person name="Pati A."/>
            <person name="Kyrpides N.C."/>
            <person name="Ivanova N."/>
            <person name="Detter J.C."/>
            <person name="Walston-Davenport K."/>
            <person name="Han S."/>
            <person name="Adams M.W."/>
            <person name="Kelly R.M."/>
        </authorList>
    </citation>
    <scope>NUCLEOTIDE SEQUENCE [LARGE SCALE GENOMIC DNA]</scope>
    <source>
        <strain evidence="3">DSM 18901 / VKM B-2411 / 108</strain>
    </source>
</reference>
<keyword evidence="1" id="KW-0812">Transmembrane</keyword>
<dbReference type="HOGENOM" id="CLU_1486450_0_0_9"/>
<gene>
    <name evidence="2" type="ordered locus">Calhy_0736</name>
</gene>
<organism evidence="2 3">
    <name type="scientific">Caldicellulosiruptor hydrothermalis (strain DSM 18901 / VKM B-2411 / 108)</name>
    <dbReference type="NCBI Taxonomy" id="632292"/>
    <lineage>
        <taxon>Bacteria</taxon>
        <taxon>Bacillati</taxon>
        <taxon>Bacillota</taxon>
        <taxon>Bacillota incertae sedis</taxon>
        <taxon>Caldicellulosiruptorales</taxon>
        <taxon>Caldicellulosiruptoraceae</taxon>
        <taxon>Caldicellulosiruptor</taxon>
    </lineage>
</organism>
<proteinExistence type="predicted"/>
<name>E4QDQ6_CALH1</name>
<sequence length="181" mass="20734">MFDHNFILSVIGSVTGVAGLVLHFYRFFQERPRLNFFFSSDDDLAKVFIGYWLSDKYDAYGYPVEDKTKFTFYKWVRITNNSDKPITILEISLHIKGCKPTYLNSSSYCLGYVPTGGTSSKSISNLLKPIFTIEPYCAIEGYLFFGPYSSTPPENIKATLIVKTSRKTFKPKFIFRPSFTP</sequence>
<protein>
    <recommendedName>
        <fullName evidence="4">DUF4352 domain-containing protein</fullName>
    </recommendedName>
</protein>
<dbReference type="EMBL" id="CP002219">
    <property type="protein sequence ID" value="ADQ06473.1"/>
    <property type="molecule type" value="Genomic_DNA"/>
</dbReference>
<dbReference type="RefSeq" id="WP_013402673.1">
    <property type="nucleotide sequence ID" value="NC_014652.1"/>
</dbReference>
<evidence type="ECO:0000313" key="3">
    <source>
        <dbReference type="Proteomes" id="UP000006890"/>
    </source>
</evidence>
<dbReference type="AlphaFoldDB" id="E4QDQ6"/>
<evidence type="ECO:0008006" key="4">
    <source>
        <dbReference type="Google" id="ProtNLM"/>
    </source>
</evidence>
<keyword evidence="1" id="KW-1133">Transmembrane helix</keyword>
<dbReference type="Proteomes" id="UP000006890">
    <property type="component" value="Chromosome"/>
</dbReference>
<accession>E4QDQ6</accession>